<comment type="caution">
    <text evidence="2">The sequence shown here is derived from an EMBL/GenBank/DDBJ whole genome shotgun (WGS) entry which is preliminary data.</text>
</comment>
<accession>A0A0G1PM27</accession>
<dbReference type="Proteomes" id="UP000033999">
    <property type="component" value="Unassembled WGS sequence"/>
</dbReference>
<evidence type="ECO:0000313" key="3">
    <source>
        <dbReference type="Proteomes" id="UP000033999"/>
    </source>
</evidence>
<gene>
    <name evidence="2" type="ORF">UX10_C0032G0014</name>
</gene>
<evidence type="ECO:0000313" key="2">
    <source>
        <dbReference type="EMBL" id="KKU06463.1"/>
    </source>
</evidence>
<proteinExistence type="predicted"/>
<dbReference type="EMBL" id="LCKX01000032">
    <property type="protein sequence ID" value="KKU06463.1"/>
    <property type="molecule type" value="Genomic_DNA"/>
</dbReference>
<dbReference type="AlphaFoldDB" id="A0A0G1PM27"/>
<keyword evidence="1" id="KW-0175">Coiled coil</keyword>
<organism evidence="2 3">
    <name type="scientific">Candidatus Magasanikbacteria bacterium GW2011_GWA2_45_39</name>
    <dbReference type="NCBI Taxonomy" id="1619041"/>
    <lineage>
        <taxon>Bacteria</taxon>
        <taxon>Candidatus Magasanikiibacteriota</taxon>
    </lineage>
</organism>
<reference evidence="2 3" key="1">
    <citation type="journal article" date="2015" name="Nature">
        <title>rRNA introns, odd ribosomes, and small enigmatic genomes across a large radiation of phyla.</title>
        <authorList>
            <person name="Brown C.T."/>
            <person name="Hug L.A."/>
            <person name="Thomas B.C."/>
            <person name="Sharon I."/>
            <person name="Castelle C.J."/>
            <person name="Singh A."/>
            <person name="Wilkins M.J."/>
            <person name="Williams K.H."/>
            <person name="Banfield J.F."/>
        </authorList>
    </citation>
    <scope>NUCLEOTIDE SEQUENCE [LARGE SCALE GENOMIC DNA]</scope>
</reference>
<evidence type="ECO:0000256" key="1">
    <source>
        <dbReference type="SAM" id="Coils"/>
    </source>
</evidence>
<sequence length="217" mass="24330">MIMKMKKAALATKYKSSILRSVSKISSYPFSVSTVTDKLQSSLKDFADIENPQKIIKDSDPSIIVLVQAINRNTQSVESMTRAYQTALGKVADLEKNIAQMVAEGAAYRLAAKRTKPADKSKVIFLSSDGDLYREPKIKHCYPMGKEKQRQKMVRILIEQKAFVSTDSLVELTGSKSRKAKLMINDKTKYHLGISNFIVGRSVSGYKINPEYKIKLV</sequence>
<protein>
    <submittedName>
        <fullName evidence="2">Uncharacterized protein</fullName>
    </submittedName>
</protein>
<feature type="coiled-coil region" evidence="1">
    <location>
        <begin position="77"/>
        <end position="104"/>
    </location>
</feature>
<name>A0A0G1PM27_9BACT</name>